<keyword evidence="2" id="KW-1185">Reference proteome</keyword>
<name>A0ACC1BW09_9ROSI</name>
<gene>
    <name evidence="1" type="ORF">Patl1_05070</name>
</gene>
<accession>A0ACC1BW09</accession>
<organism evidence="1 2">
    <name type="scientific">Pistacia atlantica</name>
    <dbReference type="NCBI Taxonomy" id="434234"/>
    <lineage>
        <taxon>Eukaryota</taxon>
        <taxon>Viridiplantae</taxon>
        <taxon>Streptophyta</taxon>
        <taxon>Embryophyta</taxon>
        <taxon>Tracheophyta</taxon>
        <taxon>Spermatophyta</taxon>
        <taxon>Magnoliopsida</taxon>
        <taxon>eudicotyledons</taxon>
        <taxon>Gunneridae</taxon>
        <taxon>Pentapetalae</taxon>
        <taxon>rosids</taxon>
        <taxon>malvids</taxon>
        <taxon>Sapindales</taxon>
        <taxon>Anacardiaceae</taxon>
        <taxon>Pistacia</taxon>
    </lineage>
</organism>
<proteinExistence type="predicted"/>
<dbReference type="Proteomes" id="UP001164250">
    <property type="component" value="Chromosome 3"/>
</dbReference>
<dbReference type="EMBL" id="CM047899">
    <property type="protein sequence ID" value="KAJ0103135.1"/>
    <property type="molecule type" value="Genomic_DNA"/>
</dbReference>
<sequence length="113" mass="13028">MMLGGSYGRPQVRSRRQQRRTSLKSLKPWRGNLGSQPYFGGENFGYVDVSLIPYYDWFYAYETMANISMEAECPKLVAWAKRCAQKKSVSESLVGEKKILGFVHELRKRLGLE</sequence>
<evidence type="ECO:0000313" key="2">
    <source>
        <dbReference type="Proteomes" id="UP001164250"/>
    </source>
</evidence>
<protein>
    <submittedName>
        <fullName evidence="1">Uncharacterized protein</fullName>
    </submittedName>
</protein>
<comment type="caution">
    <text evidence="1">The sequence shown here is derived from an EMBL/GenBank/DDBJ whole genome shotgun (WGS) entry which is preliminary data.</text>
</comment>
<evidence type="ECO:0000313" key="1">
    <source>
        <dbReference type="EMBL" id="KAJ0103135.1"/>
    </source>
</evidence>
<reference evidence="2" key="1">
    <citation type="journal article" date="2023" name="G3 (Bethesda)">
        <title>Genome assembly and association tests identify interacting loci associated with vigor, precocity, and sex in interspecific pistachio rootstocks.</title>
        <authorList>
            <person name="Palmer W."/>
            <person name="Jacygrad E."/>
            <person name="Sagayaradj S."/>
            <person name="Cavanaugh K."/>
            <person name="Han R."/>
            <person name="Bertier L."/>
            <person name="Beede B."/>
            <person name="Kafkas S."/>
            <person name="Golino D."/>
            <person name="Preece J."/>
            <person name="Michelmore R."/>
        </authorList>
    </citation>
    <scope>NUCLEOTIDE SEQUENCE [LARGE SCALE GENOMIC DNA]</scope>
</reference>